<keyword evidence="3" id="KW-1185">Reference proteome</keyword>
<dbReference type="PIRSF" id="PIRSF000887">
    <property type="entry name" value="Pesterase_MJ0037"/>
    <property type="match status" value="1"/>
</dbReference>
<dbReference type="InterPro" id="IPR026336">
    <property type="entry name" value="PdeM-like"/>
</dbReference>
<dbReference type="STRING" id="1250231.SAMN04488552_1659"/>
<evidence type="ECO:0000259" key="1">
    <source>
        <dbReference type="Pfam" id="PF00149"/>
    </source>
</evidence>
<name>A0A1H1NBN8_9FLAO</name>
<proteinExistence type="predicted"/>
<dbReference type="InterPro" id="IPR024173">
    <property type="entry name" value="Pesterase_MJ0037-like"/>
</dbReference>
<dbReference type="SUPFAM" id="SSF56300">
    <property type="entry name" value="Metallo-dependent phosphatases"/>
    <property type="match status" value="1"/>
</dbReference>
<keyword evidence="2" id="KW-0436">Ligase</keyword>
<dbReference type="Pfam" id="PF00149">
    <property type="entry name" value="Metallophos"/>
    <property type="match status" value="1"/>
</dbReference>
<reference evidence="2 3" key="1">
    <citation type="submission" date="2016-10" db="EMBL/GenBank/DDBJ databases">
        <authorList>
            <person name="Varghese N."/>
            <person name="Submissions S."/>
        </authorList>
    </citation>
    <scope>NUCLEOTIDE SEQUENCE [LARGE SCALE GENOMIC DNA]</scope>
    <source>
        <strain evidence="2 3">Mar_2010_102</strain>
    </source>
</reference>
<dbReference type="GO" id="GO:0016787">
    <property type="term" value="F:hydrolase activity"/>
    <property type="evidence" value="ECO:0007669"/>
    <property type="project" value="InterPro"/>
</dbReference>
<dbReference type="GO" id="GO:0016874">
    <property type="term" value="F:ligase activity"/>
    <property type="evidence" value="ECO:0007669"/>
    <property type="project" value="UniProtKB-KW"/>
</dbReference>
<dbReference type="NCBIfam" id="TIGR04123">
    <property type="entry name" value="P_estr_lig_assc"/>
    <property type="match status" value="1"/>
</dbReference>
<evidence type="ECO:0000313" key="3">
    <source>
        <dbReference type="Proteomes" id="UP000198858"/>
    </source>
</evidence>
<sequence length="211" mass="24340">MNLNIKIHDQDFVLHPYGAVYWPEQEVMLVADVHLGKVSHFRKHGSAVPLQAASQNFIKLDELRKDFDPEHIVFLGDLFHSSLNLEWNMFEEWKGSIDNQVHLIAGNHDIISPLKYEAIDIKIYSDVKVAGFHLSHHPEEQKDHYNICGHIHPGFKMRGEGRQLLNLPCFFRSKNQLILPAFGEFTGNYYMKPEEGDHIFAITGKEVIQVN</sequence>
<dbReference type="AlphaFoldDB" id="A0A1H1NBN8"/>
<dbReference type="Proteomes" id="UP000198858">
    <property type="component" value="Chromosome I"/>
</dbReference>
<dbReference type="CDD" id="cd07391">
    <property type="entry name" value="MPP_PF1019"/>
    <property type="match status" value="1"/>
</dbReference>
<gene>
    <name evidence="2" type="ORF">SAMN04488552_1659</name>
</gene>
<accession>A0A1H1NBN8</accession>
<organism evidence="2 3">
    <name type="scientific">Christiangramia echinicola</name>
    <dbReference type="NCBI Taxonomy" id="279359"/>
    <lineage>
        <taxon>Bacteria</taxon>
        <taxon>Pseudomonadati</taxon>
        <taxon>Bacteroidota</taxon>
        <taxon>Flavobacteriia</taxon>
        <taxon>Flavobacteriales</taxon>
        <taxon>Flavobacteriaceae</taxon>
        <taxon>Christiangramia</taxon>
    </lineage>
</organism>
<feature type="domain" description="Calcineurin-like phosphoesterase" evidence="1">
    <location>
        <begin position="27"/>
        <end position="149"/>
    </location>
</feature>
<dbReference type="PANTHER" id="PTHR39323">
    <property type="entry name" value="BLR1149 PROTEIN"/>
    <property type="match status" value="1"/>
</dbReference>
<dbReference type="Gene3D" id="3.60.21.10">
    <property type="match status" value="1"/>
</dbReference>
<dbReference type="InterPro" id="IPR004843">
    <property type="entry name" value="Calcineurin-like_PHP"/>
</dbReference>
<dbReference type="EMBL" id="LT629745">
    <property type="protein sequence ID" value="SDR96362.1"/>
    <property type="molecule type" value="Genomic_DNA"/>
</dbReference>
<dbReference type="RefSeq" id="WP_089662005.1">
    <property type="nucleotide sequence ID" value="NZ_LT629745.1"/>
</dbReference>
<dbReference type="PANTHER" id="PTHR39323:SF1">
    <property type="entry name" value="BLR1149 PROTEIN"/>
    <property type="match status" value="1"/>
</dbReference>
<protein>
    <submittedName>
        <fullName evidence="2">Putative phosphoesterase, SbcD/Mre11-related/metallophosphoesterase, DNA ligase-associated</fullName>
    </submittedName>
</protein>
<evidence type="ECO:0000313" key="2">
    <source>
        <dbReference type="EMBL" id="SDR96362.1"/>
    </source>
</evidence>
<dbReference type="InterPro" id="IPR029052">
    <property type="entry name" value="Metallo-depent_PP-like"/>
</dbReference>